<reference evidence="2 6" key="4">
    <citation type="submission" date="2019-07" db="EMBL/GenBank/DDBJ databases">
        <title>Complete Genome Sequence of Leptotrichia wadei Strain JMUB3934.</title>
        <authorList>
            <person name="Watanabe S."/>
            <person name="Cui L."/>
        </authorList>
    </citation>
    <scope>NUCLEOTIDE SEQUENCE [LARGE SCALE GENOMIC DNA]</scope>
    <source>
        <strain evidence="2 6">JMUB3934</strain>
    </source>
</reference>
<protein>
    <submittedName>
        <fullName evidence="3">Uncharacterized protein</fullName>
    </submittedName>
</protein>
<gene>
    <name evidence="3" type="ORF">HMPREF3180_01103</name>
    <name evidence="1" type="ORF">JMUB3933_2231</name>
    <name evidence="2" type="ORF">JMUB3934_2294</name>
</gene>
<dbReference type="PATRIC" id="fig|157687.3.peg.1097"/>
<reference evidence="1 5" key="3">
    <citation type="submission" date="2019-07" db="EMBL/GenBank/DDBJ databases">
        <title>Complete Genome Sequence of Leptotrichia wadei Strain JMUB3933.</title>
        <authorList>
            <person name="Watanabe S."/>
            <person name="Cui L."/>
        </authorList>
    </citation>
    <scope>NUCLEOTIDE SEQUENCE [LARGE SCALE GENOMIC DNA]</scope>
    <source>
        <strain evidence="1 5">JMUB3933</strain>
    </source>
</reference>
<dbReference type="Proteomes" id="UP000321397">
    <property type="component" value="Chromosome"/>
</dbReference>
<evidence type="ECO:0000313" key="6">
    <source>
        <dbReference type="Proteomes" id="UP000321501"/>
    </source>
</evidence>
<proteinExistence type="predicted"/>
<evidence type="ECO:0000313" key="2">
    <source>
        <dbReference type="EMBL" id="BBM50968.1"/>
    </source>
</evidence>
<accession>A0A134AED6</accession>
<keyword evidence="4" id="KW-1185">Reference proteome</keyword>
<evidence type="ECO:0000313" key="4">
    <source>
        <dbReference type="Proteomes" id="UP000070483"/>
    </source>
</evidence>
<dbReference type="EMBL" id="LSDD01000085">
    <property type="protein sequence ID" value="KXB65910.1"/>
    <property type="molecule type" value="Genomic_DNA"/>
</dbReference>
<dbReference type="AlphaFoldDB" id="A0A134AED6"/>
<evidence type="ECO:0000313" key="5">
    <source>
        <dbReference type="Proteomes" id="UP000321397"/>
    </source>
</evidence>
<sequence length="125" mass="15119">MKKELKDFIYFMDEENIEKLNKEICKNFYLKNEEIKDKNIEKIQFDNLTFGIYFSKTNDNKERILVLKNEKKIKCGYFSINGVKKEFYSDLYFLILHNNEKDKNVIFEDLIEKILGIIKIKEISL</sequence>
<dbReference type="EMBL" id="AP019834">
    <property type="protein sequence ID" value="BBM48701.1"/>
    <property type="molecule type" value="Genomic_DNA"/>
</dbReference>
<dbReference type="OrthoDB" id="82363at2"/>
<organism evidence="3 4">
    <name type="scientific">Leptotrichia wadei</name>
    <dbReference type="NCBI Taxonomy" id="157687"/>
    <lineage>
        <taxon>Bacteria</taxon>
        <taxon>Fusobacteriati</taxon>
        <taxon>Fusobacteriota</taxon>
        <taxon>Fusobacteriia</taxon>
        <taxon>Fusobacteriales</taxon>
        <taxon>Leptotrichiaceae</taxon>
        <taxon>Leptotrichia</taxon>
    </lineage>
</organism>
<dbReference type="EMBL" id="AP019835">
    <property type="protein sequence ID" value="BBM50968.1"/>
    <property type="molecule type" value="Genomic_DNA"/>
</dbReference>
<reference evidence="4" key="1">
    <citation type="submission" date="2016-01" db="EMBL/GenBank/DDBJ databases">
        <authorList>
            <person name="Mitreva M."/>
            <person name="Pepin K.H."/>
            <person name="Mihindukulasuriya K.A."/>
            <person name="Fulton R."/>
            <person name="Fronick C."/>
            <person name="O'Laughlin M."/>
            <person name="Miner T."/>
            <person name="Herter B."/>
            <person name="Rosa B.A."/>
            <person name="Cordes M."/>
            <person name="Tomlinson C."/>
            <person name="Wollam A."/>
            <person name="Palsikar V.B."/>
            <person name="Mardis E.R."/>
            <person name="Wilson R.K."/>
        </authorList>
    </citation>
    <scope>NUCLEOTIDE SEQUENCE [LARGE SCALE GENOMIC DNA]</scope>
    <source>
        <strain evidence="4">KA00185</strain>
    </source>
</reference>
<name>A0A134AED6_9FUSO</name>
<reference evidence="3" key="2">
    <citation type="submission" date="2016-01" db="EMBL/GenBank/DDBJ databases">
        <authorList>
            <person name="Oliw E.H."/>
        </authorList>
    </citation>
    <scope>NUCLEOTIDE SEQUENCE [LARGE SCALE GENOMIC DNA]</scope>
    <source>
        <strain evidence="3">KA00185</strain>
    </source>
</reference>
<dbReference type="RefSeq" id="WP_060917867.1">
    <property type="nucleotide sequence ID" value="NZ_AP019834.1"/>
</dbReference>
<dbReference type="Proteomes" id="UP000070483">
    <property type="component" value="Unassembled WGS sequence"/>
</dbReference>
<dbReference type="STRING" id="157687.HMPREF3180_01103"/>
<evidence type="ECO:0000313" key="3">
    <source>
        <dbReference type="EMBL" id="KXB65910.1"/>
    </source>
</evidence>
<dbReference type="Proteomes" id="UP000321501">
    <property type="component" value="Chromosome"/>
</dbReference>
<evidence type="ECO:0000313" key="1">
    <source>
        <dbReference type="EMBL" id="BBM48701.1"/>
    </source>
</evidence>